<comment type="caution">
    <text evidence="1">The sequence shown here is derived from an EMBL/GenBank/DDBJ whole genome shotgun (WGS) entry which is preliminary data.</text>
</comment>
<dbReference type="EMBL" id="CM043791">
    <property type="protein sequence ID" value="KAI4823946.1"/>
    <property type="molecule type" value="Genomic_DNA"/>
</dbReference>
<feature type="non-terminal residue" evidence="1">
    <location>
        <position position="1"/>
    </location>
</feature>
<name>A0ACB9XCL0_CHAAC</name>
<reference evidence="1" key="1">
    <citation type="submission" date="2022-05" db="EMBL/GenBank/DDBJ databases">
        <title>Chromosome-level genome of Chaenocephalus aceratus.</title>
        <authorList>
            <person name="Park H."/>
        </authorList>
    </citation>
    <scope>NUCLEOTIDE SEQUENCE</scope>
    <source>
        <strain evidence="1">KU_202001</strain>
    </source>
</reference>
<proteinExistence type="predicted"/>
<accession>A0ACB9XCL0</accession>
<evidence type="ECO:0000313" key="1">
    <source>
        <dbReference type="EMBL" id="KAI4823946.1"/>
    </source>
</evidence>
<sequence length="346" mass="38248">KYIREVSPLFKKPSLVADLPWDGVRPQSPSYSGQRGLRLAQTQLPPPKDRKVISLKMCFISRNLTMPDLENSAEIPGYCWSCTPQTGSTRLVLRCKDGPSASSWFTAVHTNIAALLPHTLAHINAYLGATSAASTHPHLKHIGWLAEQVQLEGGRQQYKPVVMALTEKDILLFQAVPWSRESWSTPLLTHPLLATRLVHSGSARGSPAQGSDLVFATRTGTGRGIESHIFRVETHWDLSSWMRALVQGAHAAAELIKEVSIGCTLSRQDVRLTLHYEKGFTVTKEQVDPAGGAVLFRYPYEKLRMSADDGIRNLYLDFGGPEGEMPVVFVLHSFLSAKLTRMGLLT</sequence>
<dbReference type="Proteomes" id="UP001057452">
    <property type="component" value="Chromosome 7"/>
</dbReference>
<protein>
    <submittedName>
        <fullName evidence="1">Uncharacterized protein</fullName>
    </submittedName>
</protein>
<gene>
    <name evidence="1" type="ORF">KUCAC02_012498</name>
</gene>
<keyword evidence="2" id="KW-1185">Reference proteome</keyword>
<organism evidence="1 2">
    <name type="scientific">Chaenocephalus aceratus</name>
    <name type="common">Blackfin icefish</name>
    <name type="synonym">Chaenichthys aceratus</name>
    <dbReference type="NCBI Taxonomy" id="36190"/>
    <lineage>
        <taxon>Eukaryota</taxon>
        <taxon>Metazoa</taxon>
        <taxon>Chordata</taxon>
        <taxon>Craniata</taxon>
        <taxon>Vertebrata</taxon>
        <taxon>Euteleostomi</taxon>
        <taxon>Actinopterygii</taxon>
        <taxon>Neopterygii</taxon>
        <taxon>Teleostei</taxon>
        <taxon>Neoteleostei</taxon>
        <taxon>Acanthomorphata</taxon>
        <taxon>Eupercaria</taxon>
        <taxon>Perciformes</taxon>
        <taxon>Notothenioidei</taxon>
        <taxon>Channichthyidae</taxon>
        <taxon>Chaenocephalus</taxon>
    </lineage>
</organism>
<evidence type="ECO:0000313" key="2">
    <source>
        <dbReference type="Proteomes" id="UP001057452"/>
    </source>
</evidence>